<protein>
    <submittedName>
        <fullName evidence="9">ABC transporter permease</fullName>
    </submittedName>
</protein>
<feature type="transmembrane region" description="Helical" evidence="7">
    <location>
        <begin position="131"/>
        <end position="155"/>
    </location>
</feature>
<keyword evidence="6 7" id="KW-0472">Membrane</keyword>
<evidence type="ECO:0000313" key="10">
    <source>
        <dbReference type="Proteomes" id="UP001565927"/>
    </source>
</evidence>
<dbReference type="InterPro" id="IPR035906">
    <property type="entry name" value="MetI-like_sf"/>
</dbReference>
<keyword evidence="10" id="KW-1185">Reference proteome</keyword>
<dbReference type="Gene3D" id="1.10.3720.10">
    <property type="entry name" value="MetI-like"/>
    <property type="match status" value="1"/>
</dbReference>
<dbReference type="RefSeq" id="WP_370439924.1">
    <property type="nucleotide sequence ID" value="NZ_JBGFTU010000002.1"/>
</dbReference>
<evidence type="ECO:0000256" key="5">
    <source>
        <dbReference type="ARBA" id="ARBA00022989"/>
    </source>
</evidence>
<evidence type="ECO:0000256" key="3">
    <source>
        <dbReference type="ARBA" id="ARBA00022475"/>
    </source>
</evidence>
<keyword evidence="2 7" id="KW-0813">Transport</keyword>
<evidence type="ECO:0000313" key="9">
    <source>
        <dbReference type="EMBL" id="MEZ0163674.1"/>
    </source>
</evidence>
<gene>
    <name evidence="9" type="ORF">AB2L27_02710</name>
</gene>
<feature type="transmembrane region" description="Helical" evidence="7">
    <location>
        <begin position="101"/>
        <end position="119"/>
    </location>
</feature>
<dbReference type="Pfam" id="PF19300">
    <property type="entry name" value="BPD_transp_1_N"/>
    <property type="match status" value="1"/>
</dbReference>
<dbReference type="SUPFAM" id="SSF161098">
    <property type="entry name" value="MetI-like"/>
    <property type="match status" value="1"/>
</dbReference>
<reference evidence="9 10" key="1">
    <citation type="submission" date="2024-07" db="EMBL/GenBank/DDBJ databases">
        <authorList>
            <person name="Thanompreechachai J."/>
            <person name="Duangmal K."/>
        </authorList>
    </citation>
    <scope>NUCLEOTIDE SEQUENCE [LARGE SCALE GENOMIC DNA]</scope>
    <source>
        <strain evidence="9 10">LSe6-4</strain>
    </source>
</reference>
<feature type="transmembrane region" description="Helical" evidence="7">
    <location>
        <begin position="255"/>
        <end position="281"/>
    </location>
</feature>
<accession>A0ABV4GX66</accession>
<dbReference type="InterPro" id="IPR045621">
    <property type="entry name" value="BPD_transp_1_N"/>
</dbReference>
<comment type="caution">
    <text evidence="9">The sequence shown here is derived from an EMBL/GenBank/DDBJ whole genome shotgun (WGS) entry which is preliminary data.</text>
</comment>
<dbReference type="Proteomes" id="UP001565927">
    <property type="component" value="Unassembled WGS sequence"/>
</dbReference>
<keyword evidence="3" id="KW-1003">Cell membrane</keyword>
<keyword evidence="5 7" id="KW-1133">Transmembrane helix</keyword>
<feature type="domain" description="ABC transmembrane type-1" evidence="8">
    <location>
        <begin position="95"/>
        <end position="324"/>
    </location>
</feature>
<dbReference type="PANTHER" id="PTHR43163:SF6">
    <property type="entry name" value="DIPEPTIDE TRANSPORT SYSTEM PERMEASE PROTEIN DPPB-RELATED"/>
    <property type="match status" value="1"/>
</dbReference>
<organism evidence="9 10">
    <name type="scientific">Kineococcus halophytocola</name>
    <dbReference type="NCBI Taxonomy" id="3234027"/>
    <lineage>
        <taxon>Bacteria</taxon>
        <taxon>Bacillati</taxon>
        <taxon>Actinomycetota</taxon>
        <taxon>Actinomycetes</taxon>
        <taxon>Kineosporiales</taxon>
        <taxon>Kineosporiaceae</taxon>
        <taxon>Kineococcus</taxon>
    </lineage>
</organism>
<evidence type="ECO:0000256" key="1">
    <source>
        <dbReference type="ARBA" id="ARBA00004651"/>
    </source>
</evidence>
<evidence type="ECO:0000256" key="2">
    <source>
        <dbReference type="ARBA" id="ARBA00022448"/>
    </source>
</evidence>
<dbReference type="PANTHER" id="PTHR43163">
    <property type="entry name" value="DIPEPTIDE TRANSPORT SYSTEM PERMEASE PROTEIN DPPB-RELATED"/>
    <property type="match status" value="1"/>
</dbReference>
<proteinExistence type="inferred from homology"/>
<dbReference type="Pfam" id="PF00528">
    <property type="entry name" value="BPD_transp_1"/>
    <property type="match status" value="1"/>
</dbReference>
<evidence type="ECO:0000256" key="6">
    <source>
        <dbReference type="ARBA" id="ARBA00023136"/>
    </source>
</evidence>
<dbReference type="PROSITE" id="PS50928">
    <property type="entry name" value="ABC_TM1"/>
    <property type="match status" value="1"/>
</dbReference>
<dbReference type="EMBL" id="JBGFTU010000002">
    <property type="protein sequence ID" value="MEZ0163674.1"/>
    <property type="molecule type" value="Genomic_DNA"/>
</dbReference>
<feature type="transmembrane region" description="Helical" evidence="7">
    <location>
        <begin position="301"/>
        <end position="327"/>
    </location>
</feature>
<keyword evidence="4 7" id="KW-0812">Transmembrane</keyword>
<name>A0ABV4GX66_9ACTN</name>
<comment type="similarity">
    <text evidence="7">Belongs to the binding-protein-dependent transport system permease family.</text>
</comment>
<dbReference type="InterPro" id="IPR000515">
    <property type="entry name" value="MetI-like"/>
</dbReference>
<evidence type="ECO:0000256" key="7">
    <source>
        <dbReference type="RuleBase" id="RU363032"/>
    </source>
</evidence>
<comment type="subcellular location">
    <subcellularLocation>
        <location evidence="1 7">Cell membrane</location>
        <topology evidence="1 7">Multi-pass membrane protein</topology>
    </subcellularLocation>
</comment>
<evidence type="ECO:0000256" key="4">
    <source>
        <dbReference type="ARBA" id="ARBA00022692"/>
    </source>
</evidence>
<dbReference type="CDD" id="cd06261">
    <property type="entry name" value="TM_PBP2"/>
    <property type="match status" value="1"/>
</dbReference>
<evidence type="ECO:0000259" key="8">
    <source>
        <dbReference type="PROSITE" id="PS50928"/>
    </source>
</evidence>
<feature type="transmembrane region" description="Helical" evidence="7">
    <location>
        <begin position="197"/>
        <end position="217"/>
    </location>
</feature>
<sequence length="334" mass="36095">MLTLVVRRLGLLVVVLFGLSLLLFAWVRALPGDPARALLGEKATPAGIAAINERYGFDQPVWQQYVTYLGRLLRGDFGASINTGQPVVQTFTERFPATIELALAALLLAIAVGIPLGYLAARRRGGWLDHLVVGGSLLGVVVPVFFLAVILKYVLAIELGWFPTSGRQDARIDATHVTNFYVLDGLLTREWDASWDALVHLVLPALALGSIPLAIIVRITRASVLDVLGDDHVRTAQAKGLPRAIISRRHVLRNALLPVSTTLGLQAGALLSGAVLTETVFSINGIGSYLFDAVTQLDYPVLQGFILFIAVVYALVNLVVDVSYGFIDPRVRVS</sequence>